<evidence type="ECO:0000256" key="4">
    <source>
        <dbReference type="SAM" id="Phobius"/>
    </source>
</evidence>
<keyword evidence="3" id="KW-0175">Coiled coil</keyword>
<dbReference type="GO" id="GO:0004190">
    <property type="term" value="F:aspartic-type endopeptidase activity"/>
    <property type="evidence" value="ECO:0007669"/>
    <property type="project" value="UniProtKB-KW"/>
</dbReference>
<dbReference type="InterPro" id="IPR021109">
    <property type="entry name" value="Peptidase_aspartic_dom_sf"/>
</dbReference>
<reference evidence="6 7" key="1">
    <citation type="submission" date="2011-07" db="EMBL/GenBank/DDBJ databases">
        <authorList>
            <person name="Coyne R."/>
            <person name="Brami D."/>
            <person name="Johnson J."/>
            <person name="Hostetler J."/>
            <person name="Hannick L."/>
            <person name="Clark T."/>
            <person name="Cassidy-Hanley D."/>
            <person name="Inman J."/>
        </authorList>
    </citation>
    <scope>NUCLEOTIDE SEQUENCE [LARGE SCALE GENOMIC DNA]</scope>
    <source>
        <strain evidence="6 7">G5</strain>
    </source>
</reference>
<keyword evidence="2" id="KW-0064">Aspartyl protease</keyword>
<feature type="coiled-coil region" evidence="3">
    <location>
        <begin position="229"/>
        <end position="262"/>
    </location>
</feature>
<feature type="domain" description="Peptidase A1" evidence="5">
    <location>
        <begin position="256"/>
        <end position="387"/>
    </location>
</feature>
<keyword evidence="4" id="KW-0472">Membrane</keyword>
<dbReference type="GeneID" id="14904516"/>
<keyword evidence="7" id="KW-1185">Reference proteome</keyword>
<dbReference type="RefSeq" id="XP_004029675.1">
    <property type="nucleotide sequence ID" value="XM_004029627.1"/>
</dbReference>
<dbReference type="PRINTS" id="PR00792">
    <property type="entry name" value="PEPSIN"/>
</dbReference>
<keyword evidence="2" id="KW-0645">Protease</keyword>
<proteinExistence type="inferred from homology"/>
<dbReference type="AlphaFoldDB" id="G0R272"/>
<dbReference type="Pfam" id="PF00026">
    <property type="entry name" value="Asp"/>
    <property type="match status" value="1"/>
</dbReference>
<comment type="similarity">
    <text evidence="1 2">Belongs to the peptidase A1 family.</text>
</comment>
<evidence type="ECO:0000256" key="1">
    <source>
        <dbReference type="ARBA" id="ARBA00007447"/>
    </source>
</evidence>
<sequence length="428" mass="51755">MQIQILIYQQILQNTTKIHIMLEIYTQEKILTNYLEQQWIQVLKIYGCMVNNVIIVQKNRKENVTYILIINKIPVNQQINSIFMKQIMDQETSRGLQPWIIYLYQILIVNKQSSKVINLFWQKKLRIQQIYKLMEYLGQLYLLKNKISLLQDFQGLRNQLNQINFLSIFQNIKMIVFYLQEAMTRTIQRMGKKSFFLSRRKLKVMDYQFRRFWIYSTFFFQEIFIQTDEKQIQEINQIQTNENEEEEEEEQYISQYEKQQKKALIDTGTTNIVMGQRDIYALILIMKQEYGINCQSIQQNENFQNIICDCNDIQKYPDLYFSMKDINNKLHILTLQPEDYIQKEKNYVRLQIIEMSEMEDTIILGTVFLKKYMSIYDEGKFQIGLVKAKQIKQFKFNFNRSLGIFGVVLVIFIFYIFNLDVQKEKIFK</sequence>
<accession>G0R272</accession>
<dbReference type="SUPFAM" id="SSF50630">
    <property type="entry name" value="Acid proteases"/>
    <property type="match status" value="1"/>
</dbReference>
<keyword evidence="4" id="KW-0812">Transmembrane</keyword>
<keyword evidence="2" id="KW-0378">Hydrolase</keyword>
<dbReference type="Gene3D" id="2.40.70.10">
    <property type="entry name" value="Acid Proteases"/>
    <property type="match status" value="1"/>
</dbReference>
<dbReference type="InterPro" id="IPR001969">
    <property type="entry name" value="Aspartic_peptidase_AS"/>
</dbReference>
<gene>
    <name evidence="6" type="ORF">IMG5_175560</name>
</gene>
<dbReference type="STRING" id="857967.G0R272"/>
<dbReference type="GO" id="GO:0006508">
    <property type="term" value="P:proteolysis"/>
    <property type="evidence" value="ECO:0007669"/>
    <property type="project" value="UniProtKB-KW"/>
</dbReference>
<protein>
    <recommendedName>
        <fullName evidence="5">Peptidase A1 domain-containing protein</fullName>
    </recommendedName>
</protein>
<evidence type="ECO:0000313" key="7">
    <source>
        <dbReference type="Proteomes" id="UP000008983"/>
    </source>
</evidence>
<dbReference type="OrthoDB" id="311946at2759"/>
<dbReference type="EMBL" id="GL984244">
    <property type="protein sequence ID" value="EGR28439.1"/>
    <property type="molecule type" value="Genomic_DNA"/>
</dbReference>
<name>G0R272_ICHMU</name>
<organism evidence="6 7">
    <name type="scientific">Ichthyophthirius multifiliis</name>
    <name type="common">White spot disease agent</name>
    <name type="synonym">Ich</name>
    <dbReference type="NCBI Taxonomy" id="5932"/>
    <lineage>
        <taxon>Eukaryota</taxon>
        <taxon>Sar</taxon>
        <taxon>Alveolata</taxon>
        <taxon>Ciliophora</taxon>
        <taxon>Intramacronucleata</taxon>
        <taxon>Oligohymenophorea</taxon>
        <taxon>Hymenostomatida</taxon>
        <taxon>Ophryoglenina</taxon>
        <taxon>Ichthyophthirius</taxon>
    </lineage>
</organism>
<feature type="transmembrane region" description="Helical" evidence="4">
    <location>
        <begin position="402"/>
        <end position="421"/>
    </location>
</feature>
<evidence type="ECO:0000313" key="6">
    <source>
        <dbReference type="EMBL" id="EGR28439.1"/>
    </source>
</evidence>
<dbReference type="eggNOG" id="ENOG502SZNY">
    <property type="taxonomic scope" value="Eukaryota"/>
</dbReference>
<evidence type="ECO:0000256" key="3">
    <source>
        <dbReference type="SAM" id="Coils"/>
    </source>
</evidence>
<dbReference type="InParanoid" id="G0R272"/>
<dbReference type="PROSITE" id="PS00141">
    <property type="entry name" value="ASP_PROTEASE"/>
    <property type="match status" value="1"/>
</dbReference>
<evidence type="ECO:0000259" key="5">
    <source>
        <dbReference type="Pfam" id="PF00026"/>
    </source>
</evidence>
<evidence type="ECO:0000256" key="2">
    <source>
        <dbReference type="RuleBase" id="RU000454"/>
    </source>
</evidence>
<dbReference type="InterPro" id="IPR033121">
    <property type="entry name" value="PEPTIDASE_A1"/>
</dbReference>
<dbReference type="Proteomes" id="UP000008983">
    <property type="component" value="Unassembled WGS sequence"/>
</dbReference>
<keyword evidence="4" id="KW-1133">Transmembrane helix</keyword>
<dbReference type="InterPro" id="IPR001461">
    <property type="entry name" value="Aspartic_peptidase_A1"/>
</dbReference>